<gene>
    <name evidence="3" type="primary">LOC105230476</name>
</gene>
<keyword evidence="2" id="KW-1185">Reference proteome</keyword>
<evidence type="ECO:0000313" key="2">
    <source>
        <dbReference type="Proteomes" id="UP001652620"/>
    </source>
</evidence>
<dbReference type="RefSeq" id="XP_011209563.2">
    <property type="nucleotide sequence ID" value="XM_011211261.4"/>
</dbReference>
<accession>A0A6I9VZ00</accession>
<feature type="compositionally biased region" description="Low complexity" evidence="1">
    <location>
        <begin position="58"/>
        <end position="70"/>
    </location>
</feature>
<dbReference type="OrthoDB" id="8003362at2759"/>
<evidence type="ECO:0000313" key="3">
    <source>
        <dbReference type="RefSeq" id="XP_011209563.2"/>
    </source>
</evidence>
<feature type="compositionally biased region" description="Basic and acidic residues" evidence="1">
    <location>
        <begin position="88"/>
        <end position="100"/>
    </location>
</feature>
<feature type="compositionally biased region" description="Polar residues" evidence="1">
    <location>
        <begin position="77"/>
        <end position="87"/>
    </location>
</feature>
<organism evidence="2 3">
    <name type="scientific">Bactrocera dorsalis</name>
    <name type="common">Oriental fruit fly</name>
    <name type="synonym">Dacus dorsalis</name>
    <dbReference type="NCBI Taxonomy" id="27457"/>
    <lineage>
        <taxon>Eukaryota</taxon>
        <taxon>Metazoa</taxon>
        <taxon>Ecdysozoa</taxon>
        <taxon>Arthropoda</taxon>
        <taxon>Hexapoda</taxon>
        <taxon>Insecta</taxon>
        <taxon>Pterygota</taxon>
        <taxon>Neoptera</taxon>
        <taxon>Endopterygota</taxon>
        <taxon>Diptera</taxon>
        <taxon>Brachycera</taxon>
        <taxon>Muscomorpha</taxon>
        <taxon>Tephritoidea</taxon>
        <taxon>Tephritidae</taxon>
        <taxon>Bactrocera</taxon>
        <taxon>Bactrocera</taxon>
    </lineage>
</organism>
<dbReference type="GeneID" id="105230476"/>
<feature type="region of interest" description="Disordered" evidence="1">
    <location>
        <begin position="1"/>
        <end position="105"/>
    </location>
</feature>
<sequence length="165" mass="18862">MSKQHLTAPNDINGKAKEENKVNTQNSKFSKPKLQYTFHQPHLSQPPTDYMFLDDNPTLKTTQQPQTTTKVEPKPGTNVNLQQTPNKQRLESGASRKDSYDLSADNPVLSVKSKLMEDWEVCQTQEKESNESVRGSFDQMEQSSLRRCSLEDKQYTAEQNESNTH</sequence>
<reference evidence="3" key="2">
    <citation type="submission" date="2025-08" db="UniProtKB">
        <authorList>
            <consortium name="RefSeq"/>
        </authorList>
    </citation>
    <scope>IDENTIFICATION</scope>
    <source>
        <tissue evidence="3">Adult</tissue>
    </source>
</reference>
<proteinExistence type="predicted"/>
<reference evidence="2" key="1">
    <citation type="submission" date="2025-05" db="UniProtKB">
        <authorList>
            <consortium name="RefSeq"/>
        </authorList>
    </citation>
    <scope>NUCLEOTIDE SEQUENCE [LARGE SCALE GENOMIC DNA]</scope>
</reference>
<feature type="region of interest" description="Disordered" evidence="1">
    <location>
        <begin position="123"/>
        <end position="165"/>
    </location>
</feature>
<dbReference type="Proteomes" id="UP001652620">
    <property type="component" value="Chromosome 2"/>
</dbReference>
<feature type="compositionally biased region" description="Polar residues" evidence="1">
    <location>
        <begin position="156"/>
        <end position="165"/>
    </location>
</feature>
<name>A0A6I9VZ00_BACDO</name>
<protein>
    <submittedName>
        <fullName evidence="3">Uncharacterized protein LOC105230476 isoform X2</fullName>
    </submittedName>
</protein>
<evidence type="ECO:0000256" key="1">
    <source>
        <dbReference type="SAM" id="MobiDB-lite"/>
    </source>
</evidence>